<evidence type="ECO:0000256" key="3">
    <source>
        <dbReference type="ARBA" id="ARBA00004141"/>
    </source>
</evidence>
<dbReference type="SUPFAM" id="SSF81343">
    <property type="entry name" value="Fumarate reductase respiratory complex transmembrane subunits"/>
    <property type="match status" value="1"/>
</dbReference>
<comment type="subcellular location">
    <subcellularLocation>
        <location evidence="3">Membrane</location>
        <topology evidence="3">Multi-pass membrane protein</topology>
    </subcellularLocation>
</comment>
<keyword evidence="7 13" id="KW-0812">Transmembrane</keyword>
<evidence type="ECO:0000256" key="6">
    <source>
        <dbReference type="ARBA" id="ARBA00022617"/>
    </source>
</evidence>
<feature type="transmembrane region" description="Helical" evidence="13">
    <location>
        <begin position="35"/>
        <end position="56"/>
    </location>
</feature>
<proteinExistence type="inferred from homology"/>
<feature type="transmembrane region" description="Helical" evidence="13">
    <location>
        <begin position="114"/>
        <end position="134"/>
    </location>
</feature>
<reference evidence="14 15" key="1">
    <citation type="submission" date="2020-12" db="EMBL/GenBank/DDBJ databases">
        <title>Revised draft genomes of Rhodomicrobium vannielii ATCC 17100 and Rhodomicrobium udaipurense JA643.</title>
        <authorList>
            <person name="Conners E.M."/>
            <person name="Davenport E.J."/>
            <person name="Bose A."/>
        </authorList>
    </citation>
    <scope>NUCLEOTIDE SEQUENCE [LARGE SCALE GENOMIC DNA]</scope>
    <source>
        <strain evidence="14 15">JA643</strain>
    </source>
</reference>
<evidence type="ECO:0000256" key="1">
    <source>
        <dbReference type="ARBA" id="ARBA00001971"/>
    </source>
</evidence>
<dbReference type="InterPro" id="IPR018495">
    <property type="entry name" value="Succ_DH_cyt_bsu_CS"/>
</dbReference>
<evidence type="ECO:0000256" key="10">
    <source>
        <dbReference type="ARBA" id="ARBA00023004"/>
    </source>
</evidence>
<dbReference type="GO" id="GO:0016020">
    <property type="term" value="C:membrane"/>
    <property type="evidence" value="ECO:0007669"/>
    <property type="project" value="UniProtKB-SubCell"/>
</dbReference>
<keyword evidence="8" id="KW-0479">Metal-binding</keyword>
<gene>
    <name evidence="14" type="primary">sdhC</name>
    <name evidence="14" type="ORF">JDN41_15625</name>
</gene>
<evidence type="ECO:0000256" key="9">
    <source>
        <dbReference type="ARBA" id="ARBA00022989"/>
    </source>
</evidence>
<dbReference type="Pfam" id="PF01127">
    <property type="entry name" value="Sdh_cyt"/>
    <property type="match status" value="1"/>
</dbReference>
<dbReference type="GO" id="GO:0006099">
    <property type="term" value="P:tricarboxylic acid cycle"/>
    <property type="evidence" value="ECO:0007669"/>
    <property type="project" value="InterPro"/>
</dbReference>
<dbReference type="InterPro" id="IPR034804">
    <property type="entry name" value="SQR/QFR_C/D"/>
</dbReference>
<evidence type="ECO:0000256" key="4">
    <source>
        <dbReference type="ARBA" id="ARBA00007244"/>
    </source>
</evidence>
<comment type="function">
    <text evidence="2">Membrane-anchoring subunit of succinate dehydrogenase (SDH).</text>
</comment>
<evidence type="ECO:0000256" key="8">
    <source>
        <dbReference type="ARBA" id="ARBA00022723"/>
    </source>
</evidence>
<protein>
    <recommendedName>
        <fullName evidence="5">Succinate dehydrogenase cytochrome b556 subunit</fullName>
    </recommendedName>
</protein>
<evidence type="ECO:0000256" key="12">
    <source>
        <dbReference type="ARBA" id="ARBA00025912"/>
    </source>
</evidence>
<keyword evidence="9 13" id="KW-1133">Transmembrane helix</keyword>
<comment type="cofactor">
    <cofactor evidence="1">
        <name>heme</name>
        <dbReference type="ChEBI" id="CHEBI:30413"/>
    </cofactor>
</comment>
<evidence type="ECO:0000256" key="7">
    <source>
        <dbReference type="ARBA" id="ARBA00022692"/>
    </source>
</evidence>
<dbReference type="CDD" id="cd03499">
    <property type="entry name" value="SQR_TypeC_SdhC"/>
    <property type="match status" value="1"/>
</dbReference>
<dbReference type="GO" id="GO:0046872">
    <property type="term" value="F:metal ion binding"/>
    <property type="evidence" value="ECO:0007669"/>
    <property type="project" value="UniProtKB-KW"/>
</dbReference>
<sequence>MAEAKPIAGTRPLAPKPMSPHLSIYRFKINMILSIMHRVTGITNYFGSLILAIWIASAATSEQAFNTVSSYLATPLGLVILIGFTWSVMHHMLGGIRHFVWDVGWGFSKSAVQFLSWATLFGSLTLTAIIWGYALSHWGHALSLWGAR</sequence>
<keyword evidence="6" id="KW-0349">Heme</keyword>
<comment type="subunit">
    <text evidence="12">Part of an enzyme complex containing four subunits: a flavoprotein, an iron-sulfur protein, plus two membrane-anchoring proteins, SdhC and SdhD. The complex can form homotrimers.</text>
</comment>
<accession>A0A8I1GGU5</accession>
<dbReference type="InterPro" id="IPR000701">
    <property type="entry name" value="SuccDH_FuR_B_TM-su"/>
</dbReference>
<comment type="caution">
    <text evidence="14">The sequence shown here is derived from an EMBL/GenBank/DDBJ whole genome shotgun (WGS) entry which is preliminary data.</text>
</comment>
<dbReference type="AlphaFoldDB" id="A0A8I1GGU5"/>
<dbReference type="PROSITE" id="PS01001">
    <property type="entry name" value="SDH_CYT_2"/>
    <property type="match status" value="1"/>
</dbReference>
<comment type="similarity">
    <text evidence="4">Belongs to the cytochrome b560 family.</text>
</comment>
<dbReference type="NCBIfam" id="TIGR02970">
    <property type="entry name" value="succ_dehyd_cytB"/>
    <property type="match status" value="1"/>
</dbReference>
<evidence type="ECO:0000256" key="11">
    <source>
        <dbReference type="ARBA" id="ARBA00023136"/>
    </source>
</evidence>
<feature type="transmembrane region" description="Helical" evidence="13">
    <location>
        <begin position="68"/>
        <end position="93"/>
    </location>
</feature>
<dbReference type="PANTHER" id="PTHR10978:SF5">
    <property type="entry name" value="SUCCINATE DEHYDROGENASE CYTOCHROME B560 SUBUNIT, MITOCHONDRIAL"/>
    <property type="match status" value="1"/>
</dbReference>
<evidence type="ECO:0000256" key="2">
    <source>
        <dbReference type="ARBA" id="ARBA00004050"/>
    </source>
</evidence>
<dbReference type="EMBL" id="JAEMUK010000083">
    <property type="protein sequence ID" value="MBJ7544984.1"/>
    <property type="molecule type" value="Genomic_DNA"/>
</dbReference>
<organism evidence="14 15">
    <name type="scientific">Rhodomicrobium udaipurense</name>
    <dbReference type="NCBI Taxonomy" id="1202716"/>
    <lineage>
        <taxon>Bacteria</taxon>
        <taxon>Pseudomonadati</taxon>
        <taxon>Pseudomonadota</taxon>
        <taxon>Alphaproteobacteria</taxon>
        <taxon>Hyphomicrobiales</taxon>
        <taxon>Hyphomicrobiaceae</taxon>
        <taxon>Rhodomicrobium</taxon>
    </lineage>
</organism>
<dbReference type="Gene3D" id="1.20.1300.10">
    <property type="entry name" value="Fumarate reductase/succinate dehydrogenase, transmembrane subunit"/>
    <property type="match status" value="1"/>
</dbReference>
<evidence type="ECO:0000313" key="14">
    <source>
        <dbReference type="EMBL" id="MBJ7544984.1"/>
    </source>
</evidence>
<dbReference type="PANTHER" id="PTHR10978">
    <property type="entry name" value="SUCCINATE DEHYDROGENASE CYTOCHROME B560 SUBUNIT"/>
    <property type="match status" value="1"/>
</dbReference>
<dbReference type="Proteomes" id="UP000623250">
    <property type="component" value="Unassembled WGS sequence"/>
</dbReference>
<name>A0A8I1GGU5_9HYPH</name>
<keyword evidence="11 13" id="KW-0472">Membrane</keyword>
<dbReference type="GO" id="GO:0009055">
    <property type="term" value="F:electron transfer activity"/>
    <property type="evidence" value="ECO:0007669"/>
    <property type="project" value="InterPro"/>
</dbReference>
<evidence type="ECO:0000256" key="13">
    <source>
        <dbReference type="SAM" id="Phobius"/>
    </source>
</evidence>
<keyword evidence="10" id="KW-0408">Iron</keyword>
<dbReference type="InterPro" id="IPR014314">
    <property type="entry name" value="Succ_DH_cytb556"/>
</dbReference>
<evidence type="ECO:0000313" key="15">
    <source>
        <dbReference type="Proteomes" id="UP000623250"/>
    </source>
</evidence>
<evidence type="ECO:0000256" key="5">
    <source>
        <dbReference type="ARBA" id="ARBA00020076"/>
    </source>
</evidence>
<keyword evidence="15" id="KW-1185">Reference proteome</keyword>